<evidence type="ECO:0000256" key="3">
    <source>
        <dbReference type="ARBA" id="ARBA00023015"/>
    </source>
</evidence>
<dbReference type="InterPro" id="IPR006458">
    <property type="entry name" value="Ovate_C"/>
</dbReference>
<proteinExistence type="predicted"/>
<reference evidence="10 11" key="2">
    <citation type="submission" date="2020-05" db="EMBL/GenBank/DDBJ databases">
        <authorList>
            <person name="Campoy J."/>
            <person name="Schneeberger K."/>
            <person name="Spophaly S."/>
        </authorList>
    </citation>
    <scope>NUCLEOTIDE SEQUENCE [LARGE SCALE GENOMIC DNA]</scope>
    <source>
        <strain evidence="10">PruArmRojPasFocal</strain>
    </source>
</reference>
<keyword evidence="2 6" id="KW-0678">Repressor</keyword>
<evidence type="ECO:0000256" key="5">
    <source>
        <dbReference type="ARBA" id="ARBA00023242"/>
    </source>
</evidence>
<evidence type="ECO:0000256" key="7">
    <source>
        <dbReference type="SAM" id="MobiDB-lite"/>
    </source>
</evidence>
<keyword evidence="4 6" id="KW-0804">Transcription</keyword>
<name>A0A6J5WQ20_PRUAR</name>
<dbReference type="OrthoDB" id="1928390at2759"/>
<sequence length="150" mass="16752">MKSPDLLKSEAPGVAKTNGELPAATGLQLQGGCEKSHFPDKVHITAGAMDVTEEHNKKREKKEKQRWRNRVSLSASLPDDVCGVFAGSACLVKYSTDPIFDMRESILEMIRYEGVCDWNDMEELVYCYVALNPSEVHEIVREAFLSLCSN</sequence>
<keyword evidence="5 6" id="KW-0539">Nucleus</keyword>
<reference evidence="12" key="1">
    <citation type="journal article" date="2020" name="Genome Biol.">
        <title>Gamete binning: chromosome-level and haplotype-resolved genome assembly enabled by high-throughput single-cell sequencing of gamete genomes.</title>
        <authorList>
            <person name="Campoy J.A."/>
            <person name="Sun H."/>
            <person name="Goel M."/>
            <person name="Jiao W.-B."/>
            <person name="Folz-Donahue K."/>
            <person name="Wang N."/>
            <person name="Rubio M."/>
            <person name="Liu C."/>
            <person name="Kukat C."/>
            <person name="Ruiz D."/>
            <person name="Huettel B."/>
            <person name="Schneeberger K."/>
        </authorList>
    </citation>
    <scope>NUCLEOTIDE SEQUENCE [LARGE SCALE GENOMIC DNA]</scope>
    <source>
        <strain evidence="12">cv. Rojo Pasion</strain>
    </source>
</reference>
<feature type="region of interest" description="Disordered" evidence="7">
    <location>
        <begin position="1"/>
        <end position="22"/>
    </location>
</feature>
<evidence type="ECO:0000256" key="4">
    <source>
        <dbReference type="ARBA" id="ARBA00023163"/>
    </source>
</evidence>
<dbReference type="Proteomes" id="UP000507222">
    <property type="component" value="Unassembled WGS sequence"/>
</dbReference>
<dbReference type="AlphaFoldDB" id="A0A6J5WQ20"/>
<keyword evidence="3 6" id="KW-0805">Transcription regulation</keyword>
<dbReference type="PANTHER" id="PTHR33057:SF110">
    <property type="entry name" value="TRANSCRIPTION REPRESSOR"/>
    <property type="match status" value="1"/>
</dbReference>
<evidence type="ECO:0000313" key="12">
    <source>
        <dbReference type="Proteomes" id="UP000507245"/>
    </source>
</evidence>
<dbReference type="PANTHER" id="PTHR33057">
    <property type="entry name" value="TRANSCRIPTION REPRESSOR OFP7-RELATED"/>
    <property type="match status" value="1"/>
</dbReference>
<keyword evidence="12" id="KW-1185">Reference proteome</keyword>
<evidence type="ECO:0000313" key="9">
    <source>
        <dbReference type="EMBL" id="CAB4271689.1"/>
    </source>
</evidence>
<comment type="function">
    <text evidence="6">Transcriptional repressor that regulates multiple aspects of plant growth and development.</text>
</comment>
<protein>
    <recommendedName>
        <fullName evidence="6">Transcription repressor</fullName>
    </recommendedName>
    <alternativeName>
        <fullName evidence="6">Ovate family protein</fullName>
    </alternativeName>
</protein>
<accession>A0A6J5WQ20</accession>
<dbReference type="InterPro" id="IPR038933">
    <property type="entry name" value="Ovate"/>
</dbReference>
<dbReference type="NCBIfam" id="TIGR01568">
    <property type="entry name" value="A_thal_3678"/>
    <property type="match status" value="1"/>
</dbReference>
<organism evidence="10 12">
    <name type="scientific">Prunus armeniaca</name>
    <name type="common">Apricot</name>
    <name type="synonym">Armeniaca vulgaris</name>
    <dbReference type="NCBI Taxonomy" id="36596"/>
    <lineage>
        <taxon>Eukaryota</taxon>
        <taxon>Viridiplantae</taxon>
        <taxon>Streptophyta</taxon>
        <taxon>Embryophyta</taxon>
        <taxon>Tracheophyta</taxon>
        <taxon>Spermatophyta</taxon>
        <taxon>Magnoliopsida</taxon>
        <taxon>eudicotyledons</taxon>
        <taxon>Gunneridae</taxon>
        <taxon>Pentapetalae</taxon>
        <taxon>rosids</taxon>
        <taxon>fabids</taxon>
        <taxon>Rosales</taxon>
        <taxon>Rosaceae</taxon>
        <taxon>Amygdaloideae</taxon>
        <taxon>Amygdaleae</taxon>
        <taxon>Prunus</taxon>
    </lineage>
</organism>
<evidence type="ECO:0000313" key="10">
    <source>
        <dbReference type="EMBL" id="CAB4302127.1"/>
    </source>
</evidence>
<dbReference type="GO" id="GO:0045892">
    <property type="term" value="P:negative regulation of DNA-templated transcription"/>
    <property type="evidence" value="ECO:0007669"/>
    <property type="project" value="UniProtKB-UniRule"/>
</dbReference>
<evidence type="ECO:0000259" key="8">
    <source>
        <dbReference type="PROSITE" id="PS51754"/>
    </source>
</evidence>
<dbReference type="GO" id="GO:0005634">
    <property type="term" value="C:nucleus"/>
    <property type="evidence" value="ECO:0007669"/>
    <property type="project" value="UniProtKB-SubCell"/>
</dbReference>
<evidence type="ECO:0000256" key="1">
    <source>
        <dbReference type="ARBA" id="ARBA00004123"/>
    </source>
</evidence>
<evidence type="ECO:0000256" key="6">
    <source>
        <dbReference type="RuleBase" id="RU367028"/>
    </source>
</evidence>
<gene>
    <name evidence="9" type="ORF">CURHAP_LOCUS18108</name>
    <name evidence="10" type="ORF">ORAREDHAP_LOCUS17737</name>
</gene>
<dbReference type="PROSITE" id="PS51754">
    <property type="entry name" value="OVATE"/>
    <property type="match status" value="1"/>
</dbReference>
<feature type="domain" description="OVATE" evidence="8">
    <location>
        <begin position="91"/>
        <end position="150"/>
    </location>
</feature>
<dbReference type="EMBL" id="CAEKKB010000002">
    <property type="protein sequence ID" value="CAB4302127.1"/>
    <property type="molecule type" value="Genomic_DNA"/>
</dbReference>
<evidence type="ECO:0000313" key="11">
    <source>
        <dbReference type="Proteomes" id="UP000507222"/>
    </source>
</evidence>
<dbReference type="Pfam" id="PF04844">
    <property type="entry name" value="Ovate"/>
    <property type="match status" value="1"/>
</dbReference>
<dbReference type="EMBL" id="CAEKDK010000002">
    <property type="protein sequence ID" value="CAB4271689.1"/>
    <property type="molecule type" value="Genomic_DNA"/>
</dbReference>
<dbReference type="Proteomes" id="UP000507245">
    <property type="component" value="Unassembled WGS sequence"/>
</dbReference>
<evidence type="ECO:0000256" key="2">
    <source>
        <dbReference type="ARBA" id="ARBA00022491"/>
    </source>
</evidence>
<comment type="subcellular location">
    <subcellularLocation>
        <location evidence="1 6">Nucleus</location>
    </subcellularLocation>
</comment>